<evidence type="ECO:0000313" key="2">
    <source>
        <dbReference type="EMBL" id="MBM7839999.1"/>
    </source>
</evidence>
<accession>A0ABS2SWY1</accession>
<feature type="transmembrane region" description="Helical" evidence="1">
    <location>
        <begin position="6"/>
        <end position="36"/>
    </location>
</feature>
<keyword evidence="1" id="KW-0472">Membrane</keyword>
<dbReference type="RefSeq" id="WP_157684359.1">
    <property type="nucleotide sequence ID" value="NZ_JAFBCV010000011.1"/>
</dbReference>
<keyword evidence="1" id="KW-0812">Transmembrane</keyword>
<reference evidence="2" key="1">
    <citation type="submission" date="2021-01" db="EMBL/GenBank/DDBJ databases">
        <title>Genomic Encyclopedia of Type Strains, Phase IV (KMG-IV): sequencing the most valuable type-strain genomes for metagenomic binning, comparative biology and taxonomic classification.</title>
        <authorList>
            <person name="Goeker M."/>
        </authorList>
    </citation>
    <scope>NUCLEOTIDE SEQUENCE</scope>
    <source>
        <strain evidence="2">DSM 21943</strain>
    </source>
</reference>
<keyword evidence="3" id="KW-1185">Reference proteome</keyword>
<keyword evidence="1" id="KW-1133">Transmembrane helix</keyword>
<proteinExistence type="predicted"/>
<dbReference type="EMBL" id="JAFBCV010000011">
    <property type="protein sequence ID" value="MBM7839999.1"/>
    <property type="molecule type" value="Genomic_DNA"/>
</dbReference>
<evidence type="ECO:0000313" key="3">
    <source>
        <dbReference type="Proteomes" id="UP001179280"/>
    </source>
</evidence>
<sequence>MNSLILYLLAGVLIGFVTAGQLGVMLGLIAGILMQITMQLDQLLKKNKINKKP</sequence>
<comment type="caution">
    <text evidence="2">The sequence shown here is derived from an EMBL/GenBank/DDBJ whole genome shotgun (WGS) entry which is preliminary data.</text>
</comment>
<gene>
    <name evidence="2" type="ORF">JOC54_003279</name>
</gene>
<name>A0ABS2SWY1_9BACI</name>
<dbReference type="Proteomes" id="UP001179280">
    <property type="component" value="Unassembled WGS sequence"/>
</dbReference>
<organism evidence="2 3">
    <name type="scientific">Shouchella xiaoxiensis</name>
    <dbReference type="NCBI Taxonomy" id="766895"/>
    <lineage>
        <taxon>Bacteria</taxon>
        <taxon>Bacillati</taxon>
        <taxon>Bacillota</taxon>
        <taxon>Bacilli</taxon>
        <taxon>Bacillales</taxon>
        <taxon>Bacillaceae</taxon>
        <taxon>Shouchella</taxon>
    </lineage>
</organism>
<evidence type="ECO:0000256" key="1">
    <source>
        <dbReference type="SAM" id="Phobius"/>
    </source>
</evidence>
<protein>
    <submittedName>
        <fullName evidence="2">Uncharacterized protein</fullName>
    </submittedName>
</protein>